<dbReference type="EMBL" id="VYXP01000002">
    <property type="protein sequence ID" value="KAA9133246.1"/>
    <property type="molecule type" value="Genomic_DNA"/>
</dbReference>
<evidence type="ECO:0000256" key="1">
    <source>
        <dbReference type="ARBA" id="ARBA00009405"/>
    </source>
</evidence>
<dbReference type="NCBIfam" id="NF004283">
    <property type="entry name" value="PRK05692.1"/>
    <property type="match status" value="1"/>
</dbReference>
<dbReference type="CDD" id="cd07938">
    <property type="entry name" value="DRE_TIM_HMGL"/>
    <property type="match status" value="1"/>
</dbReference>
<keyword evidence="2" id="KW-0479">Metal-binding</keyword>
<proteinExistence type="inferred from homology"/>
<evidence type="ECO:0000256" key="3">
    <source>
        <dbReference type="ARBA" id="ARBA00023239"/>
    </source>
</evidence>
<comment type="similarity">
    <text evidence="1">Belongs to the HMG-CoA lyase family.</text>
</comment>
<dbReference type="Proteomes" id="UP000325372">
    <property type="component" value="Unassembled WGS sequence"/>
</dbReference>
<dbReference type="PANTHER" id="PTHR42738">
    <property type="entry name" value="HYDROXYMETHYLGLUTARYL-COA LYASE"/>
    <property type="match status" value="1"/>
</dbReference>
<dbReference type="InterPro" id="IPR043594">
    <property type="entry name" value="HMGL"/>
</dbReference>
<dbReference type="InterPro" id="IPR013785">
    <property type="entry name" value="Aldolase_TIM"/>
</dbReference>
<sequence>MNDRVIVNDVGPRDGLQNQARHLAPADRVRLVRALLHAGMDHVETAAFVSPKAVPAMAGAAEIVAELAGTDATLSVLVPNMKGYELALAAGARVMVMVVYATDGMARANVGRDRAEVDAATADILARAREDGVRVLTTISVSFECPFEGAVPAAVVHDAADRMLALGAERFVVADTIGAAAPDAVSAMMGDMVGRHGADRLGCHFHDTRALGLANVYAAAQAGVRYFDASIAGLGGCPFAPGATGNVATEDVVMLLQRLGLDTGIDMAGLLAASRLADELTGTAPGGRARAWLTQAYADGAG</sequence>
<dbReference type="GO" id="GO:0006552">
    <property type="term" value="P:L-leucine catabolic process"/>
    <property type="evidence" value="ECO:0007669"/>
    <property type="project" value="TreeGrafter"/>
</dbReference>
<dbReference type="PANTHER" id="PTHR42738:SF7">
    <property type="entry name" value="HYDROXYMETHYLGLUTARYL-COA LYASE"/>
    <property type="match status" value="1"/>
</dbReference>
<evidence type="ECO:0000259" key="4">
    <source>
        <dbReference type="PROSITE" id="PS50991"/>
    </source>
</evidence>
<dbReference type="PROSITE" id="PS50991">
    <property type="entry name" value="PYR_CT"/>
    <property type="match status" value="1"/>
</dbReference>
<name>A0A5N0THD6_9GAMM</name>
<dbReference type="RefSeq" id="WP_150862804.1">
    <property type="nucleotide sequence ID" value="NZ_VYXP01000002.1"/>
</dbReference>
<dbReference type="Pfam" id="PF00682">
    <property type="entry name" value="HMGL-like"/>
    <property type="match status" value="1"/>
</dbReference>
<dbReference type="AlphaFoldDB" id="A0A5N0THD6"/>
<dbReference type="GO" id="GO:0046872">
    <property type="term" value="F:metal ion binding"/>
    <property type="evidence" value="ECO:0007669"/>
    <property type="project" value="UniProtKB-KW"/>
</dbReference>
<reference evidence="5 6" key="1">
    <citation type="submission" date="2019-09" db="EMBL/GenBank/DDBJ databases">
        <title>Wenzhouxiangella sp. Genome sequencing and assembly.</title>
        <authorList>
            <person name="Zhang R."/>
        </authorList>
    </citation>
    <scope>NUCLEOTIDE SEQUENCE [LARGE SCALE GENOMIC DNA]</scope>
    <source>
        <strain evidence="5 6">W260</strain>
    </source>
</reference>
<accession>A0A5N0THD6</accession>
<keyword evidence="3 5" id="KW-0456">Lyase</keyword>
<comment type="caution">
    <text evidence="5">The sequence shown here is derived from an EMBL/GenBank/DDBJ whole genome shotgun (WGS) entry which is preliminary data.</text>
</comment>
<evidence type="ECO:0000313" key="6">
    <source>
        <dbReference type="Proteomes" id="UP000325372"/>
    </source>
</evidence>
<evidence type="ECO:0000313" key="5">
    <source>
        <dbReference type="EMBL" id="KAA9133246.1"/>
    </source>
</evidence>
<gene>
    <name evidence="5" type="ORF">F3N42_02495</name>
</gene>
<dbReference type="SUPFAM" id="SSF51569">
    <property type="entry name" value="Aldolase"/>
    <property type="match status" value="1"/>
</dbReference>
<feature type="domain" description="Pyruvate carboxyltransferase" evidence="4">
    <location>
        <begin position="5"/>
        <end position="271"/>
    </location>
</feature>
<dbReference type="Gene3D" id="3.20.20.70">
    <property type="entry name" value="Aldolase class I"/>
    <property type="match status" value="1"/>
</dbReference>
<organism evidence="5 6">
    <name type="scientific">Marinihelvus fidelis</name>
    <dbReference type="NCBI Taxonomy" id="2613842"/>
    <lineage>
        <taxon>Bacteria</taxon>
        <taxon>Pseudomonadati</taxon>
        <taxon>Pseudomonadota</taxon>
        <taxon>Gammaproteobacteria</taxon>
        <taxon>Chromatiales</taxon>
        <taxon>Wenzhouxiangellaceae</taxon>
        <taxon>Marinihelvus</taxon>
    </lineage>
</organism>
<dbReference type="InterPro" id="IPR000891">
    <property type="entry name" value="PYR_CT"/>
</dbReference>
<dbReference type="GO" id="GO:0046951">
    <property type="term" value="P:ketone body biosynthetic process"/>
    <property type="evidence" value="ECO:0007669"/>
    <property type="project" value="TreeGrafter"/>
</dbReference>
<evidence type="ECO:0000256" key="2">
    <source>
        <dbReference type="ARBA" id="ARBA00022723"/>
    </source>
</evidence>
<protein>
    <submittedName>
        <fullName evidence="5">Hydroxymethylglutaryl-CoA lyase</fullName>
    </submittedName>
</protein>
<dbReference type="GO" id="GO:0004419">
    <property type="term" value="F:hydroxymethylglutaryl-CoA lyase activity"/>
    <property type="evidence" value="ECO:0007669"/>
    <property type="project" value="TreeGrafter"/>
</dbReference>
<keyword evidence="6" id="KW-1185">Reference proteome</keyword>